<keyword evidence="2" id="KW-0808">Transferase</keyword>
<reference evidence="8 9" key="1">
    <citation type="submission" date="2020-08" db="EMBL/GenBank/DDBJ databases">
        <title>Sphingomonas sp. sand1-3 16S ribosomal RNA gene Genome sequencing and assembly.</title>
        <authorList>
            <person name="Kang M."/>
        </authorList>
    </citation>
    <scope>NUCLEOTIDE SEQUENCE [LARGE SCALE GENOMIC DNA]</scope>
    <source>
        <strain evidence="9">sand1-3</strain>
    </source>
</reference>
<evidence type="ECO:0000313" key="8">
    <source>
        <dbReference type="EMBL" id="QNM82091.1"/>
    </source>
</evidence>
<dbReference type="Proteomes" id="UP000515861">
    <property type="component" value="Chromosome"/>
</dbReference>
<dbReference type="InterPro" id="IPR005790">
    <property type="entry name" value="DNA_polIII_delta"/>
</dbReference>
<name>A0A7G9L0E2_9SPHN</name>
<comment type="catalytic activity">
    <reaction evidence="7">
        <text>DNA(n) + a 2'-deoxyribonucleoside 5'-triphosphate = DNA(n+1) + diphosphate</text>
        <dbReference type="Rhea" id="RHEA:22508"/>
        <dbReference type="Rhea" id="RHEA-COMP:17339"/>
        <dbReference type="Rhea" id="RHEA-COMP:17340"/>
        <dbReference type="ChEBI" id="CHEBI:33019"/>
        <dbReference type="ChEBI" id="CHEBI:61560"/>
        <dbReference type="ChEBI" id="CHEBI:173112"/>
        <dbReference type="EC" id="2.7.7.7"/>
    </reaction>
</comment>
<dbReference type="PANTHER" id="PTHR34388:SF1">
    <property type="entry name" value="DNA POLYMERASE III SUBUNIT DELTA"/>
    <property type="match status" value="1"/>
</dbReference>
<dbReference type="Gene3D" id="1.20.272.10">
    <property type="match status" value="1"/>
</dbReference>
<organism evidence="8 9">
    <name type="scientific">Sphingomonas sabuli</name>
    <dbReference type="NCBI Taxonomy" id="2764186"/>
    <lineage>
        <taxon>Bacteria</taxon>
        <taxon>Pseudomonadati</taxon>
        <taxon>Pseudomonadota</taxon>
        <taxon>Alphaproteobacteria</taxon>
        <taxon>Sphingomonadales</taxon>
        <taxon>Sphingomonadaceae</taxon>
        <taxon>Sphingomonas</taxon>
    </lineage>
</organism>
<dbReference type="GO" id="GO:0003887">
    <property type="term" value="F:DNA-directed DNA polymerase activity"/>
    <property type="evidence" value="ECO:0007669"/>
    <property type="project" value="UniProtKB-KW"/>
</dbReference>
<dbReference type="AlphaFoldDB" id="A0A7G9L0E2"/>
<gene>
    <name evidence="8" type="ORF">H8M03_08610</name>
</gene>
<dbReference type="PANTHER" id="PTHR34388">
    <property type="entry name" value="DNA POLYMERASE III SUBUNIT DELTA"/>
    <property type="match status" value="1"/>
</dbReference>
<evidence type="ECO:0000256" key="5">
    <source>
        <dbReference type="ARBA" id="ARBA00022932"/>
    </source>
</evidence>
<evidence type="ECO:0000313" key="9">
    <source>
        <dbReference type="Proteomes" id="UP000515861"/>
    </source>
</evidence>
<dbReference type="SUPFAM" id="SSF48019">
    <property type="entry name" value="post-AAA+ oligomerization domain-like"/>
    <property type="match status" value="1"/>
</dbReference>
<dbReference type="EC" id="2.7.7.7" evidence="1"/>
<keyword evidence="5" id="KW-0239">DNA-directed DNA polymerase</keyword>
<dbReference type="NCBIfam" id="TIGR01128">
    <property type="entry name" value="holA"/>
    <property type="match status" value="1"/>
</dbReference>
<sequence>MKVAKGSLSRALDRPDPAVRFYLFYGPDESQSRAHGERLLKALGAEKVALAAPSLKSDPAMLADEAAAIGMFGDKRALWVEPAGDEIVAAVEALLELSVAESPAIAIAGALRKSSALVKLAEAHAACLSHVSYELGEREATSLVQELARGEGLRLAEGVAGRLAGAAGNERGVIAQELAKIALYVDASADSPALVDAQVLDDIGAGSEGDSTRLGDLALSGDVDALTRELDASAGDAVPISVLRSLQRRIMMLAPIRAKVDRGQRPHDAVTSSGNAVFFKDKDLVARLVSLWDSVALERVLQRSGELERRLMRSDSPPEIEALEEELVAIARTARRR</sequence>
<proteinExistence type="inferred from homology"/>
<dbReference type="InterPro" id="IPR008921">
    <property type="entry name" value="DNA_pol3_clamp-load_cplx_C"/>
</dbReference>
<protein>
    <recommendedName>
        <fullName evidence="1">DNA-directed DNA polymerase</fullName>
        <ecNumber evidence="1">2.7.7.7</ecNumber>
    </recommendedName>
</protein>
<dbReference type="KEGG" id="ssau:H8M03_08610"/>
<dbReference type="GO" id="GO:0009360">
    <property type="term" value="C:DNA polymerase III complex"/>
    <property type="evidence" value="ECO:0007669"/>
    <property type="project" value="TreeGrafter"/>
</dbReference>
<evidence type="ECO:0000256" key="6">
    <source>
        <dbReference type="ARBA" id="ARBA00034754"/>
    </source>
</evidence>
<keyword evidence="9" id="KW-1185">Reference proteome</keyword>
<keyword evidence="3" id="KW-0548">Nucleotidyltransferase</keyword>
<dbReference type="EMBL" id="CP060697">
    <property type="protein sequence ID" value="QNM82091.1"/>
    <property type="molecule type" value="Genomic_DNA"/>
</dbReference>
<keyword evidence="4" id="KW-0235">DNA replication</keyword>
<comment type="similarity">
    <text evidence="6">Belongs to the DNA polymerase HolA subunit family.</text>
</comment>
<dbReference type="GO" id="GO:0003677">
    <property type="term" value="F:DNA binding"/>
    <property type="evidence" value="ECO:0007669"/>
    <property type="project" value="InterPro"/>
</dbReference>
<evidence type="ECO:0000256" key="1">
    <source>
        <dbReference type="ARBA" id="ARBA00012417"/>
    </source>
</evidence>
<accession>A0A7G9L0E2</accession>
<evidence type="ECO:0000256" key="4">
    <source>
        <dbReference type="ARBA" id="ARBA00022705"/>
    </source>
</evidence>
<evidence type="ECO:0000256" key="3">
    <source>
        <dbReference type="ARBA" id="ARBA00022695"/>
    </source>
</evidence>
<evidence type="ECO:0000256" key="2">
    <source>
        <dbReference type="ARBA" id="ARBA00022679"/>
    </source>
</evidence>
<dbReference type="GO" id="GO:0006261">
    <property type="term" value="P:DNA-templated DNA replication"/>
    <property type="evidence" value="ECO:0007669"/>
    <property type="project" value="TreeGrafter"/>
</dbReference>
<evidence type="ECO:0000256" key="7">
    <source>
        <dbReference type="ARBA" id="ARBA00049244"/>
    </source>
</evidence>